<proteinExistence type="predicted"/>
<organism evidence="1 2">
    <name type="scientific">Smittium culicis</name>
    <dbReference type="NCBI Taxonomy" id="133412"/>
    <lineage>
        <taxon>Eukaryota</taxon>
        <taxon>Fungi</taxon>
        <taxon>Fungi incertae sedis</taxon>
        <taxon>Zoopagomycota</taxon>
        <taxon>Kickxellomycotina</taxon>
        <taxon>Harpellomycetes</taxon>
        <taxon>Harpellales</taxon>
        <taxon>Legeriomycetaceae</taxon>
        <taxon>Smittium</taxon>
    </lineage>
</organism>
<protein>
    <submittedName>
        <fullName evidence="1">Uncharacterized protein</fullName>
    </submittedName>
</protein>
<gene>
    <name evidence="1" type="ORF">AYI70_g4007</name>
</gene>
<dbReference type="Proteomes" id="UP000187283">
    <property type="component" value="Unassembled WGS sequence"/>
</dbReference>
<sequence length="77" mass="8882">MITKKRLRWTEKFGDLAKETTGNSRCVDKWENLISIDCDYYPECDIDIKWADMPVTLVEIPNNKASEADYFLSECGG</sequence>
<evidence type="ECO:0000313" key="2">
    <source>
        <dbReference type="Proteomes" id="UP000187283"/>
    </source>
</evidence>
<dbReference type="EMBL" id="LSSN01001200">
    <property type="protein sequence ID" value="OMJ20596.1"/>
    <property type="molecule type" value="Genomic_DNA"/>
</dbReference>
<dbReference type="AlphaFoldDB" id="A0A1R1Y1L2"/>
<keyword evidence="2" id="KW-1185">Reference proteome</keyword>
<reference evidence="1 2" key="1">
    <citation type="submission" date="2017-01" db="EMBL/GenBank/DDBJ databases">
        <authorList>
            <person name="Mah S.A."/>
            <person name="Swanson W.J."/>
            <person name="Moy G.W."/>
            <person name="Vacquier V.D."/>
        </authorList>
    </citation>
    <scope>NUCLEOTIDE SEQUENCE [LARGE SCALE GENOMIC DNA]</scope>
    <source>
        <strain evidence="1 2">GSMNP</strain>
    </source>
</reference>
<name>A0A1R1Y1L2_9FUNG</name>
<comment type="caution">
    <text evidence="1">The sequence shown here is derived from an EMBL/GenBank/DDBJ whole genome shotgun (WGS) entry which is preliminary data.</text>
</comment>
<evidence type="ECO:0000313" key="1">
    <source>
        <dbReference type="EMBL" id="OMJ20596.1"/>
    </source>
</evidence>
<accession>A0A1R1Y1L2</accession>
<dbReference type="OrthoDB" id="5543323at2759"/>